<dbReference type="EMBL" id="JBIATK010000023">
    <property type="protein sequence ID" value="MFF4028089.1"/>
    <property type="molecule type" value="Genomic_DNA"/>
</dbReference>
<organism evidence="1 2">
    <name type="scientific">Nocardia elegans</name>
    <dbReference type="NCBI Taxonomy" id="300029"/>
    <lineage>
        <taxon>Bacteria</taxon>
        <taxon>Bacillati</taxon>
        <taxon>Actinomycetota</taxon>
        <taxon>Actinomycetes</taxon>
        <taxon>Mycobacteriales</taxon>
        <taxon>Nocardiaceae</taxon>
        <taxon>Nocardia</taxon>
    </lineage>
</organism>
<dbReference type="InterPro" id="IPR050627">
    <property type="entry name" value="Nitroreductase/BluB"/>
</dbReference>
<sequence>MAKNSVTLGTPTDAIVSAVIERAQRAPSVHNTQPWRWVFDGTGLDLFADPDRILPATDPHGRERIISCGAVLHHAHTAFAALGWHTDTVRLPDRAQPDHLAAVTFRPWREPPAGIAERAAAIDLRYTDRLPMYEPQNWDQVVPRLKQLVSPHGLFCDALAEDIRARVAAVSDIASAARQDDPMYQDELHWWTGHSGGTEGVPPSVLVSDAEFSHVDIGRAFPRAPHSMRRPDLTDHARLIVLSSPDDSLEQWLHTGEALSAVLLECAAAELSTCPITHVTELPAGRRALAALLPHRAFPQVLIRVGASPDDEPRPPVTPRHPLDEVLRFTRR</sequence>
<evidence type="ECO:0000313" key="2">
    <source>
        <dbReference type="Proteomes" id="UP001602089"/>
    </source>
</evidence>
<name>A0ABW6TS73_9NOCA</name>
<comment type="caution">
    <text evidence="1">The sequence shown here is derived from an EMBL/GenBank/DDBJ whole genome shotgun (WGS) entry which is preliminary data.</text>
</comment>
<gene>
    <name evidence="1" type="ORF">ACFYY5_35130</name>
</gene>
<dbReference type="PANTHER" id="PTHR23026">
    <property type="entry name" value="NADPH NITROREDUCTASE"/>
    <property type="match status" value="1"/>
</dbReference>
<keyword evidence="2" id="KW-1185">Reference proteome</keyword>
<dbReference type="InterPro" id="IPR000415">
    <property type="entry name" value="Nitroreductase-like"/>
</dbReference>
<dbReference type="SUPFAM" id="SSF55469">
    <property type="entry name" value="FMN-dependent nitroreductase-like"/>
    <property type="match status" value="1"/>
</dbReference>
<dbReference type="NCBIfam" id="NF047509">
    <property type="entry name" value="Rv3131_FMN_oxido"/>
    <property type="match status" value="1"/>
</dbReference>
<dbReference type="RefSeq" id="WP_387133090.1">
    <property type="nucleotide sequence ID" value="NZ_JBIATK010000023.1"/>
</dbReference>
<dbReference type="Gene3D" id="3.40.109.10">
    <property type="entry name" value="NADH Oxidase"/>
    <property type="match status" value="2"/>
</dbReference>
<dbReference type="Proteomes" id="UP001602089">
    <property type="component" value="Unassembled WGS sequence"/>
</dbReference>
<dbReference type="PANTHER" id="PTHR23026:SF123">
    <property type="entry name" value="NAD(P)H NITROREDUCTASE RV3131-RELATED"/>
    <property type="match status" value="1"/>
</dbReference>
<proteinExistence type="predicted"/>
<protein>
    <submittedName>
        <fullName evidence="1">Acg family FMN-binding oxidoreductase</fullName>
    </submittedName>
</protein>
<reference evidence="1 2" key="1">
    <citation type="submission" date="2024-10" db="EMBL/GenBank/DDBJ databases">
        <title>The Natural Products Discovery Center: Release of the First 8490 Sequenced Strains for Exploring Actinobacteria Biosynthetic Diversity.</title>
        <authorList>
            <person name="Kalkreuter E."/>
            <person name="Kautsar S.A."/>
            <person name="Yang D."/>
            <person name="Bader C.D."/>
            <person name="Teijaro C.N."/>
            <person name="Fluegel L."/>
            <person name="Davis C.M."/>
            <person name="Simpson J.R."/>
            <person name="Lauterbach L."/>
            <person name="Steele A.D."/>
            <person name="Gui C."/>
            <person name="Meng S."/>
            <person name="Li G."/>
            <person name="Viehrig K."/>
            <person name="Ye F."/>
            <person name="Su P."/>
            <person name="Kiefer A.F."/>
            <person name="Nichols A."/>
            <person name="Cepeda A.J."/>
            <person name="Yan W."/>
            <person name="Fan B."/>
            <person name="Jiang Y."/>
            <person name="Adhikari A."/>
            <person name="Zheng C.-J."/>
            <person name="Schuster L."/>
            <person name="Cowan T.M."/>
            <person name="Smanski M.J."/>
            <person name="Chevrette M.G."/>
            <person name="De Carvalho L.P.S."/>
            <person name="Shen B."/>
        </authorList>
    </citation>
    <scope>NUCLEOTIDE SEQUENCE [LARGE SCALE GENOMIC DNA]</scope>
    <source>
        <strain evidence="1 2">NPDC001867</strain>
    </source>
</reference>
<accession>A0ABW6TS73</accession>
<evidence type="ECO:0000313" key="1">
    <source>
        <dbReference type="EMBL" id="MFF4028089.1"/>
    </source>
</evidence>